<reference evidence="1" key="1">
    <citation type="journal article" date="2013" name="Genetics">
        <title>The draft genome and transcriptome of Panagrellus redivivus are shaped by the harsh demands of a free-living lifestyle.</title>
        <authorList>
            <person name="Srinivasan J."/>
            <person name="Dillman A.R."/>
            <person name="Macchietto M.G."/>
            <person name="Heikkinen L."/>
            <person name="Lakso M."/>
            <person name="Fracchia K.M."/>
            <person name="Antoshechkin I."/>
            <person name="Mortazavi A."/>
            <person name="Wong G."/>
            <person name="Sternberg P.W."/>
        </authorList>
    </citation>
    <scope>NUCLEOTIDE SEQUENCE [LARGE SCALE GENOMIC DNA]</scope>
    <source>
        <strain evidence="1">MT8872</strain>
    </source>
</reference>
<sequence length="144" mass="16325">MFLLKDDRSSTITTTPSTPSPMFLRMVPFPPFAFTQLLEHSASKIRYNVDNELKKRFVNANLPKTNQKQISSGLYPMFLPQRDTGTLILHGSCDSTDCRPPTSVPCPMFLQTVFAVGVLSVTNRSHCYTKNEILNNDYYTVKQL</sequence>
<name>A0A7E4W4N3_PANRE</name>
<dbReference type="Proteomes" id="UP000492821">
    <property type="component" value="Unassembled WGS sequence"/>
</dbReference>
<proteinExistence type="predicted"/>
<evidence type="ECO:0000313" key="1">
    <source>
        <dbReference type="Proteomes" id="UP000492821"/>
    </source>
</evidence>
<accession>A0A7E4W4N3</accession>
<protein>
    <submittedName>
        <fullName evidence="2">Peptidase S1 domain-containing protein</fullName>
    </submittedName>
</protein>
<reference evidence="2" key="2">
    <citation type="submission" date="2020-10" db="UniProtKB">
        <authorList>
            <consortium name="WormBaseParasite"/>
        </authorList>
    </citation>
    <scope>IDENTIFICATION</scope>
</reference>
<dbReference type="WBParaSite" id="Pan_g6790.t1">
    <property type="protein sequence ID" value="Pan_g6790.t1"/>
    <property type="gene ID" value="Pan_g6790"/>
</dbReference>
<dbReference type="AlphaFoldDB" id="A0A7E4W4N3"/>
<organism evidence="1 2">
    <name type="scientific">Panagrellus redivivus</name>
    <name type="common">Microworm</name>
    <dbReference type="NCBI Taxonomy" id="6233"/>
    <lineage>
        <taxon>Eukaryota</taxon>
        <taxon>Metazoa</taxon>
        <taxon>Ecdysozoa</taxon>
        <taxon>Nematoda</taxon>
        <taxon>Chromadorea</taxon>
        <taxon>Rhabditida</taxon>
        <taxon>Tylenchina</taxon>
        <taxon>Panagrolaimomorpha</taxon>
        <taxon>Panagrolaimoidea</taxon>
        <taxon>Panagrolaimidae</taxon>
        <taxon>Panagrellus</taxon>
    </lineage>
</organism>
<keyword evidence="1" id="KW-1185">Reference proteome</keyword>
<evidence type="ECO:0000313" key="2">
    <source>
        <dbReference type="WBParaSite" id="Pan_g6790.t1"/>
    </source>
</evidence>